<feature type="transmembrane region" description="Helical" evidence="6">
    <location>
        <begin position="123"/>
        <end position="149"/>
    </location>
</feature>
<keyword evidence="5 6" id="KW-0472">Membrane</keyword>
<feature type="transmembrane region" description="Helical" evidence="6">
    <location>
        <begin position="342"/>
        <end position="361"/>
    </location>
</feature>
<comment type="caution">
    <text evidence="8">The sequence shown here is derived from an EMBL/GenBank/DDBJ whole genome shotgun (WGS) entry which is preliminary data.</text>
</comment>
<sequence length="487" mass="53777">MRSHSPPRTITTTISPNFYLRDNNDDDQQYTLDTANDAAAPSQQGLLFFKTLYFLEGFSATNFGRFAVLYFSKEKNLSLTEIGTIQGVTPFAALGAQVFWGWLADEIQSRKTVMVICKFFSTVLLMSLAFPFVESFTTIFILSAAISAFRSTPVLDAHTMDLLGPPHATMYGTIRMWSAISMALGAVAVGQMTDFYGFAMDFFLYGSMMTLQLVALLAGLPKRTDSEHEIYQQLLHQHKEHDAKEIEPDDNDDTVVEASVEPHQYNALGDTLMRASVIYWLSEVSILWAGMSIVDSFLFVYMQQDLQASTLLCGYTVGVTVLCALPIFHYSKELLEWLGHDMILMLSMASFSTRVVGYSYLTPDTVQWILLLEILEGVTASCVPIIMVDYADCIAPKGWSTTIQSTVNAVIVRIGGGVGPLIAGAVMDAYGGRAMFQGLGILAGLLLYLHLTVMAIGGVAHDKFLYNLQEERMEKARGGGRKLLTTV</sequence>
<feature type="transmembrane region" description="Helical" evidence="6">
    <location>
        <begin position="439"/>
        <end position="460"/>
    </location>
</feature>
<name>A0A9N8E248_9STRA</name>
<proteinExistence type="inferred from homology"/>
<dbReference type="GO" id="GO:0016020">
    <property type="term" value="C:membrane"/>
    <property type="evidence" value="ECO:0007669"/>
    <property type="project" value="UniProtKB-SubCell"/>
</dbReference>
<feature type="transmembrane region" description="Helical" evidence="6">
    <location>
        <begin position="312"/>
        <end position="330"/>
    </location>
</feature>
<feature type="transmembrane region" description="Helical" evidence="6">
    <location>
        <begin position="169"/>
        <end position="190"/>
    </location>
</feature>
<evidence type="ECO:0000313" key="8">
    <source>
        <dbReference type="EMBL" id="CAB9512505.1"/>
    </source>
</evidence>
<evidence type="ECO:0000313" key="9">
    <source>
        <dbReference type="Proteomes" id="UP001153069"/>
    </source>
</evidence>
<evidence type="ECO:0000259" key="7">
    <source>
        <dbReference type="Pfam" id="PF12832"/>
    </source>
</evidence>
<feature type="transmembrane region" description="Helical" evidence="6">
    <location>
        <begin position="52"/>
        <end position="72"/>
    </location>
</feature>
<feature type="transmembrane region" description="Helical" evidence="6">
    <location>
        <begin position="202"/>
        <end position="220"/>
    </location>
</feature>
<organism evidence="8 9">
    <name type="scientific">Seminavis robusta</name>
    <dbReference type="NCBI Taxonomy" id="568900"/>
    <lineage>
        <taxon>Eukaryota</taxon>
        <taxon>Sar</taxon>
        <taxon>Stramenopiles</taxon>
        <taxon>Ochrophyta</taxon>
        <taxon>Bacillariophyta</taxon>
        <taxon>Bacillariophyceae</taxon>
        <taxon>Bacillariophycidae</taxon>
        <taxon>Naviculales</taxon>
        <taxon>Naviculaceae</taxon>
        <taxon>Seminavis</taxon>
    </lineage>
</organism>
<comment type="similarity">
    <text evidence="2">Belongs to the major facilitator superfamily. MFSD6 family.</text>
</comment>
<evidence type="ECO:0000256" key="6">
    <source>
        <dbReference type="SAM" id="Phobius"/>
    </source>
</evidence>
<dbReference type="SUPFAM" id="SSF103473">
    <property type="entry name" value="MFS general substrate transporter"/>
    <property type="match status" value="1"/>
</dbReference>
<dbReference type="PANTHER" id="PTHR16172:SF41">
    <property type="entry name" value="MAJOR FACILITATOR SUPERFAMILY DOMAIN-CONTAINING PROTEIN 6-LIKE"/>
    <property type="match status" value="1"/>
</dbReference>
<accession>A0A9N8E248</accession>
<dbReference type="OrthoDB" id="515887at2759"/>
<protein>
    <submittedName>
        <fullName evidence="8">Major facilitator superfamily domain-containing protein 6</fullName>
    </submittedName>
</protein>
<dbReference type="Gene3D" id="1.20.1250.20">
    <property type="entry name" value="MFS general substrate transporter like domains"/>
    <property type="match status" value="2"/>
</dbReference>
<dbReference type="InterPro" id="IPR051717">
    <property type="entry name" value="MFS_MFSD6"/>
</dbReference>
<keyword evidence="9" id="KW-1185">Reference proteome</keyword>
<dbReference type="InterPro" id="IPR024989">
    <property type="entry name" value="MFS_assoc_dom"/>
</dbReference>
<keyword evidence="4 6" id="KW-1133">Transmembrane helix</keyword>
<dbReference type="Pfam" id="PF12832">
    <property type="entry name" value="MFS_1_like"/>
    <property type="match status" value="1"/>
</dbReference>
<evidence type="ECO:0000256" key="5">
    <source>
        <dbReference type="ARBA" id="ARBA00023136"/>
    </source>
</evidence>
<dbReference type="PANTHER" id="PTHR16172">
    <property type="entry name" value="MAJOR FACILITATOR SUPERFAMILY DOMAIN-CONTAINING PROTEIN 6-LIKE"/>
    <property type="match status" value="1"/>
</dbReference>
<feature type="domain" description="Major facilitator superfamily associated" evidence="7">
    <location>
        <begin position="51"/>
        <end position="437"/>
    </location>
</feature>
<evidence type="ECO:0000256" key="3">
    <source>
        <dbReference type="ARBA" id="ARBA00022692"/>
    </source>
</evidence>
<comment type="subcellular location">
    <subcellularLocation>
        <location evidence="1">Membrane</location>
        <topology evidence="1">Multi-pass membrane protein</topology>
    </subcellularLocation>
</comment>
<reference evidence="8" key="1">
    <citation type="submission" date="2020-06" db="EMBL/GenBank/DDBJ databases">
        <authorList>
            <consortium name="Plant Systems Biology data submission"/>
        </authorList>
    </citation>
    <scope>NUCLEOTIDE SEQUENCE</scope>
    <source>
        <strain evidence="8">D6</strain>
    </source>
</reference>
<gene>
    <name evidence="8" type="ORF">SEMRO_539_G162860.1</name>
</gene>
<keyword evidence="3 6" id="KW-0812">Transmembrane</keyword>
<dbReference type="InterPro" id="IPR036259">
    <property type="entry name" value="MFS_trans_sf"/>
</dbReference>
<evidence type="ECO:0000256" key="2">
    <source>
        <dbReference type="ARBA" id="ARBA00005241"/>
    </source>
</evidence>
<dbReference type="AlphaFoldDB" id="A0A9N8E248"/>
<feature type="transmembrane region" description="Helical" evidence="6">
    <location>
        <begin position="407"/>
        <end position="427"/>
    </location>
</feature>
<dbReference type="EMBL" id="CAICTM010000538">
    <property type="protein sequence ID" value="CAB9512505.1"/>
    <property type="molecule type" value="Genomic_DNA"/>
</dbReference>
<dbReference type="Proteomes" id="UP001153069">
    <property type="component" value="Unassembled WGS sequence"/>
</dbReference>
<evidence type="ECO:0000256" key="1">
    <source>
        <dbReference type="ARBA" id="ARBA00004141"/>
    </source>
</evidence>
<feature type="transmembrane region" description="Helical" evidence="6">
    <location>
        <begin position="368"/>
        <end position="387"/>
    </location>
</feature>
<evidence type="ECO:0000256" key="4">
    <source>
        <dbReference type="ARBA" id="ARBA00022989"/>
    </source>
</evidence>
<feature type="transmembrane region" description="Helical" evidence="6">
    <location>
        <begin position="84"/>
        <end position="103"/>
    </location>
</feature>
<feature type="transmembrane region" description="Helical" evidence="6">
    <location>
        <begin position="277"/>
        <end position="300"/>
    </location>
</feature>